<proteinExistence type="predicted"/>
<comment type="caution">
    <text evidence="1">The sequence shown here is derived from an EMBL/GenBank/DDBJ whole genome shotgun (WGS) entry which is preliminary data.</text>
</comment>
<name>A0A0E2E8N6_TREDN</name>
<sequence length="30" mass="3766">MHEQTNEGEKKCFLKEKSVYLKKTYFYVFF</sequence>
<organism evidence="1">
    <name type="scientific">Treponema denticola H-22</name>
    <dbReference type="NCBI Taxonomy" id="999432"/>
    <lineage>
        <taxon>Bacteria</taxon>
        <taxon>Pseudomonadati</taxon>
        <taxon>Spirochaetota</taxon>
        <taxon>Spirochaetia</taxon>
        <taxon>Spirochaetales</taxon>
        <taxon>Treponemataceae</taxon>
        <taxon>Treponema</taxon>
    </lineage>
</organism>
<dbReference type="EMBL" id="AGDV01000002">
    <property type="protein sequence ID" value="EMB35441.1"/>
    <property type="molecule type" value="Genomic_DNA"/>
</dbReference>
<dbReference type="AlphaFoldDB" id="A0A0E2E8N6"/>
<gene>
    <name evidence="1" type="ORF">HMPREF9726_00479</name>
</gene>
<evidence type="ECO:0000313" key="1">
    <source>
        <dbReference type="EMBL" id="EMB35441.1"/>
    </source>
</evidence>
<accession>A0A0E2E8N6</accession>
<reference evidence="1" key="1">
    <citation type="submission" date="2012-01" db="EMBL/GenBank/DDBJ databases">
        <title>The Genome Sequence of Treponema denticola H-22.</title>
        <authorList>
            <consortium name="The Broad Institute Genome Sequencing Platform"/>
            <person name="Earl A."/>
            <person name="Ward D."/>
            <person name="Feldgarden M."/>
            <person name="Gevers D."/>
            <person name="Blanton J.M."/>
            <person name="Fenno C.J."/>
            <person name="Baranova O.V."/>
            <person name="Mathney J."/>
            <person name="Dewhirst F.E."/>
            <person name="Izard J."/>
            <person name="Young S.K."/>
            <person name="Zeng Q."/>
            <person name="Gargeya S."/>
            <person name="Fitzgerald M."/>
            <person name="Haas B."/>
            <person name="Abouelleil A."/>
            <person name="Alvarado L."/>
            <person name="Arachchi H.M."/>
            <person name="Berlin A."/>
            <person name="Chapman S.B."/>
            <person name="Gearin G."/>
            <person name="Goldberg J."/>
            <person name="Griggs A."/>
            <person name="Gujja S."/>
            <person name="Hansen M."/>
            <person name="Heiman D."/>
            <person name="Howarth C."/>
            <person name="Larimer J."/>
            <person name="Lui A."/>
            <person name="MacDonald P.J.P."/>
            <person name="McCowen C."/>
            <person name="Montmayeur A."/>
            <person name="Murphy C."/>
            <person name="Neiman D."/>
            <person name="Pearson M."/>
            <person name="Priest M."/>
            <person name="Roberts A."/>
            <person name="Saif S."/>
            <person name="Shea T."/>
            <person name="Sisk P."/>
            <person name="Stolte C."/>
            <person name="Sykes S."/>
            <person name="Wortman J."/>
            <person name="Nusbaum C."/>
            <person name="Birren B."/>
        </authorList>
    </citation>
    <scope>NUCLEOTIDE SEQUENCE [LARGE SCALE GENOMIC DNA]</scope>
    <source>
        <strain evidence="1">H-22</strain>
    </source>
</reference>
<protein>
    <submittedName>
        <fullName evidence="1">Uncharacterized protein</fullName>
    </submittedName>
</protein>
<dbReference type="Proteomes" id="UP000011705">
    <property type="component" value="Chromosome"/>
</dbReference>
<dbReference type="HOGENOM" id="CLU_3405969_0_0_12"/>